<dbReference type="InterPro" id="IPR003593">
    <property type="entry name" value="AAA+_ATPase"/>
</dbReference>
<dbReference type="OrthoDB" id="9802264at2"/>
<dbReference type="PANTHER" id="PTHR42781:SF4">
    <property type="entry name" value="SPERMIDINE_PUTRESCINE IMPORT ATP-BINDING PROTEIN POTA"/>
    <property type="match status" value="1"/>
</dbReference>
<evidence type="ECO:0000256" key="2">
    <source>
        <dbReference type="ARBA" id="ARBA00022741"/>
    </source>
</evidence>
<keyword evidence="3 5" id="KW-0067">ATP-binding</keyword>
<dbReference type="PANTHER" id="PTHR42781">
    <property type="entry name" value="SPERMIDINE/PUTRESCINE IMPORT ATP-BINDING PROTEIN POTA"/>
    <property type="match status" value="1"/>
</dbReference>
<evidence type="ECO:0000256" key="1">
    <source>
        <dbReference type="ARBA" id="ARBA00022448"/>
    </source>
</evidence>
<gene>
    <name evidence="5" type="ORF">EZ428_11215</name>
</gene>
<evidence type="ECO:0000256" key="3">
    <source>
        <dbReference type="ARBA" id="ARBA00022840"/>
    </source>
</evidence>
<evidence type="ECO:0000313" key="5">
    <source>
        <dbReference type="EMBL" id="TCC92288.1"/>
    </source>
</evidence>
<name>A0A4R0MYA1_9SPHI</name>
<keyword evidence="2" id="KW-0547">Nucleotide-binding</keyword>
<dbReference type="InterPro" id="IPR003439">
    <property type="entry name" value="ABC_transporter-like_ATP-bd"/>
</dbReference>
<dbReference type="Gene3D" id="3.40.50.300">
    <property type="entry name" value="P-loop containing nucleotide triphosphate hydrolases"/>
    <property type="match status" value="1"/>
</dbReference>
<dbReference type="SUPFAM" id="SSF52540">
    <property type="entry name" value="P-loop containing nucleoside triphosphate hydrolases"/>
    <property type="match status" value="1"/>
</dbReference>
<dbReference type="InterPro" id="IPR050093">
    <property type="entry name" value="ABC_SmlMolc_Importer"/>
</dbReference>
<dbReference type="GO" id="GO:0016887">
    <property type="term" value="F:ATP hydrolysis activity"/>
    <property type="evidence" value="ECO:0007669"/>
    <property type="project" value="InterPro"/>
</dbReference>
<dbReference type="EMBL" id="SJSK01000002">
    <property type="protein sequence ID" value="TCC92288.1"/>
    <property type="molecule type" value="Genomic_DNA"/>
</dbReference>
<organism evidence="5 6">
    <name type="scientific">Pedobacter frigiditerrae</name>
    <dbReference type="NCBI Taxonomy" id="2530452"/>
    <lineage>
        <taxon>Bacteria</taxon>
        <taxon>Pseudomonadati</taxon>
        <taxon>Bacteroidota</taxon>
        <taxon>Sphingobacteriia</taxon>
        <taxon>Sphingobacteriales</taxon>
        <taxon>Sphingobacteriaceae</taxon>
        <taxon>Pedobacter</taxon>
    </lineage>
</organism>
<feature type="domain" description="ABC transporter" evidence="4">
    <location>
        <begin position="6"/>
        <end position="240"/>
    </location>
</feature>
<dbReference type="InterPro" id="IPR027417">
    <property type="entry name" value="P-loop_NTPase"/>
</dbReference>
<dbReference type="PROSITE" id="PS00211">
    <property type="entry name" value="ABC_TRANSPORTER_1"/>
    <property type="match status" value="1"/>
</dbReference>
<evidence type="ECO:0000259" key="4">
    <source>
        <dbReference type="PROSITE" id="PS50893"/>
    </source>
</evidence>
<dbReference type="GO" id="GO:0005524">
    <property type="term" value="F:ATP binding"/>
    <property type="evidence" value="ECO:0007669"/>
    <property type="project" value="UniProtKB-KW"/>
</dbReference>
<dbReference type="Pfam" id="PF00005">
    <property type="entry name" value="ABC_tran"/>
    <property type="match status" value="1"/>
</dbReference>
<dbReference type="RefSeq" id="WP_131553228.1">
    <property type="nucleotide sequence ID" value="NZ_SJSK01000002.1"/>
</dbReference>
<protein>
    <submittedName>
        <fullName evidence="5">ABC transporter ATP-binding protein</fullName>
    </submittedName>
</protein>
<dbReference type="AlphaFoldDB" id="A0A4R0MYA1"/>
<dbReference type="PROSITE" id="PS50893">
    <property type="entry name" value="ABC_TRANSPORTER_2"/>
    <property type="match status" value="1"/>
</dbReference>
<sequence>MNEQIITVNNLTKQYQEPQVSGISNISFSIKRGDIVAIIGESGSGKSTLLKCIYGLLKTDEGEILLNGKRVLGPDEQLIPGNAEMKMVTQDFSLNIYAKVYDNIASMLSNTDVAAKQAKTLEMMERLHITKLKDKKITELSGGEQQRVAIAKALISDTKVLLLDEPFSQVDSLLKNQLRADIKRLAKETGLTIVLVSHDPTDGLFLADQLLILKQGQLLQNDKPETIYQNPSHLYTAQILGNAIILDAEQATQIGLKTEKQNVVFYPEWVELKSSWNSRRFEVKEVYYKGFYDELLLERNGVKIRALQLNSGEHKKNDHVQANIGRFLEF</sequence>
<keyword evidence="1" id="KW-0813">Transport</keyword>
<dbReference type="SMART" id="SM00382">
    <property type="entry name" value="AAA"/>
    <property type="match status" value="1"/>
</dbReference>
<proteinExistence type="predicted"/>
<comment type="caution">
    <text evidence="5">The sequence shown here is derived from an EMBL/GenBank/DDBJ whole genome shotgun (WGS) entry which is preliminary data.</text>
</comment>
<keyword evidence="6" id="KW-1185">Reference proteome</keyword>
<dbReference type="InterPro" id="IPR017871">
    <property type="entry name" value="ABC_transporter-like_CS"/>
</dbReference>
<evidence type="ECO:0000313" key="6">
    <source>
        <dbReference type="Proteomes" id="UP000292884"/>
    </source>
</evidence>
<dbReference type="Proteomes" id="UP000292884">
    <property type="component" value="Unassembled WGS sequence"/>
</dbReference>
<reference evidence="5 6" key="1">
    <citation type="submission" date="2019-02" db="EMBL/GenBank/DDBJ databases">
        <title>Pedobacter sp. RP-1-13 sp. nov., isolated from Arctic soil.</title>
        <authorList>
            <person name="Dahal R.H."/>
        </authorList>
    </citation>
    <scope>NUCLEOTIDE SEQUENCE [LARGE SCALE GENOMIC DNA]</scope>
    <source>
        <strain evidence="5 6">RP-1-13</strain>
    </source>
</reference>
<accession>A0A4R0MYA1</accession>